<reference evidence="1" key="2">
    <citation type="journal article" date="2023" name="Microorganisms">
        <title>Isolation and Genomic Characteristics of Cat-Borne Campylobacter felis sp. nov. and Sheep-Borne Campylobacter ovis sp. nov.</title>
        <authorList>
            <person name="Wang H."/>
            <person name="Li Y."/>
            <person name="Gu Y."/>
            <person name="Zhou G."/>
            <person name="Chen X."/>
            <person name="Zhang X."/>
            <person name="Shao Z."/>
            <person name="Zhang J."/>
            <person name="Zhang M."/>
        </authorList>
    </citation>
    <scope>NUCLEOTIDE SEQUENCE</scope>
    <source>
        <strain evidence="1">PS10</strain>
    </source>
</reference>
<accession>A0ABT7HP57</accession>
<protein>
    <submittedName>
        <fullName evidence="1">Uncharacterized protein</fullName>
    </submittedName>
</protein>
<dbReference type="EMBL" id="JANURM010000003">
    <property type="protein sequence ID" value="MDL0088502.1"/>
    <property type="molecule type" value="Genomic_DNA"/>
</dbReference>
<sequence>MHFIPLDCCERVLEASRIELLRLKWTDEKNGRNDRFVKQGGKIFVHPNYKCPHFDDISELYYKALECAKSEKEISRFIAKRTKKSEHAIYFYFRNFKFKNPDFARIVTKLLKIFIKQNNLFAEIENG</sequence>
<evidence type="ECO:0000313" key="1">
    <source>
        <dbReference type="EMBL" id="MDL0088502.1"/>
    </source>
</evidence>
<comment type="caution">
    <text evidence="1">The sequence shown here is derived from an EMBL/GenBank/DDBJ whole genome shotgun (WGS) entry which is preliminary data.</text>
</comment>
<name>A0ABT7HP57_9BACT</name>
<organism evidence="1 2">
    <name type="scientific">Campylobacter gastrosuis</name>
    <dbReference type="NCBI Taxonomy" id="2974576"/>
    <lineage>
        <taxon>Bacteria</taxon>
        <taxon>Pseudomonadati</taxon>
        <taxon>Campylobacterota</taxon>
        <taxon>Epsilonproteobacteria</taxon>
        <taxon>Campylobacterales</taxon>
        <taxon>Campylobacteraceae</taxon>
        <taxon>Campylobacter</taxon>
    </lineage>
</organism>
<proteinExistence type="predicted"/>
<dbReference type="Proteomes" id="UP001173801">
    <property type="component" value="Unassembled WGS sequence"/>
</dbReference>
<evidence type="ECO:0000313" key="2">
    <source>
        <dbReference type="Proteomes" id="UP001173801"/>
    </source>
</evidence>
<keyword evidence="2" id="KW-1185">Reference proteome</keyword>
<reference evidence="1" key="1">
    <citation type="submission" date="2022-08" db="EMBL/GenBank/DDBJ databases">
        <authorList>
            <person name="Wang H."/>
        </authorList>
    </citation>
    <scope>NUCLEOTIDE SEQUENCE</scope>
    <source>
        <strain evidence="1">PS10</strain>
    </source>
</reference>
<gene>
    <name evidence="1" type="ORF">NYG85_03810</name>
</gene>